<dbReference type="EMBL" id="AJYQ02000069">
    <property type="protein sequence ID" value="OEE35719.1"/>
    <property type="molecule type" value="Genomic_DNA"/>
</dbReference>
<proteinExistence type="predicted"/>
<evidence type="ECO:0000313" key="2">
    <source>
        <dbReference type="EMBL" id="OEE35719.1"/>
    </source>
</evidence>
<gene>
    <name evidence="2" type="ORF">A1QO_05475</name>
</gene>
<feature type="transmembrane region" description="Helical" evidence="1">
    <location>
        <begin position="10"/>
        <end position="29"/>
    </location>
</feature>
<organism evidence="2 3">
    <name type="scientific">Vibrio genomosp. F10 str. ZF-129</name>
    <dbReference type="NCBI Taxonomy" id="1187848"/>
    <lineage>
        <taxon>Bacteria</taxon>
        <taxon>Pseudomonadati</taxon>
        <taxon>Pseudomonadota</taxon>
        <taxon>Gammaproteobacteria</taxon>
        <taxon>Vibrionales</taxon>
        <taxon>Vibrionaceae</taxon>
        <taxon>Vibrio</taxon>
    </lineage>
</organism>
<dbReference type="AlphaFoldDB" id="A0A1E5BGQ6"/>
<keyword evidence="1" id="KW-0812">Transmembrane</keyword>
<reference evidence="2 3" key="1">
    <citation type="journal article" date="2012" name="Science">
        <title>Ecological populations of bacteria act as socially cohesive units of antibiotic production and resistance.</title>
        <authorList>
            <person name="Cordero O.X."/>
            <person name="Wildschutte H."/>
            <person name="Kirkup B."/>
            <person name="Proehl S."/>
            <person name="Ngo L."/>
            <person name="Hussain F."/>
            <person name="Le Roux F."/>
            <person name="Mincer T."/>
            <person name="Polz M.F."/>
        </authorList>
    </citation>
    <scope>NUCLEOTIDE SEQUENCE [LARGE SCALE GENOMIC DNA]</scope>
    <source>
        <strain evidence="2 3">ZF-129</strain>
    </source>
</reference>
<dbReference type="Proteomes" id="UP000094741">
    <property type="component" value="Unassembled WGS sequence"/>
</dbReference>
<dbReference type="STRING" id="1187848.A1QO_05475"/>
<sequence length="221" mass="24942">MNIAANKTRIFVYSCLIVGLCFYFGKSYLPDMSSIFMPNIIKEETVFIQAPPKEMPVPKLMQEAANEIVNADPKLGKLQSLRKEISIKADILNDANQHGILVEFDNEYHQQSGQQVGAQAVVQVDHLPKHDFGYKADTDAIDVDQGIEIHLPETIPTQLENLKLYMTYKKENMRTVILQSDDGELWNPGENLSFRNMKVRSIGPKEICISESNASRCIPLT</sequence>
<comment type="caution">
    <text evidence="2">The sequence shown here is derived from an EMBL/GenBank/DDBJ whole genome shotgun (WGS) entry which is preliminary data.</text>
</comment>
<name>A0A1E5BGQ6_9VIBR</name>
<keyword evidence="1" id="KW-1133">Transmembrane helix</keyword>
<dbReference type="RefSeq" id="WP_017040954.1">
    <property type="nucleotide sequence ID" value="NZ_AJYQ02000069.1"/>
</dbReference>
<protein>
    <submittedName>
        <fullName evidence="2">Uncharacterized protein</fullName>
    </submittedName>
</protein>
<evidence type="ECO:0000313" key="3">
    <source>
        <dbReference type="Proteomes" id="UP000094741"/>
    </source>
</evidence>
<evidence type="ECO:0000256" key="1">
    <source>
        <dbReference type="SAM" id="Phobius"/>
    </source>
</evidence>
<accession>A0A1E5BGQ6</accession>
<keyword evidence="1" id="KW-0472">Membrane</keyword>